<dbReference type="Proteomes" id="UP000678393">
    <property type="component" value="Unassembled WGS sequence"/>
</dbReference>
<dbReference type="GO" id="GO:0042277">
    <property type="term" value="F:peptide binding"/>
    <property type="evidence" value="ECO:0007669"/>
    <property type="project" value="TreeGrafter"/>
</dbReference>
<evidence type="ECO:0000313" key="10">
    <source>
        <dbReference type="Proteomes" id="UP000678393"/>
    </source>
</evidence>
<feature type="domain" description="G-protein coupled receptors family 1 profile" evidence="8">
    <location>
        <begin position="1"/>
        <end position="174"/>
    </location>
</feature>
<proteinExistence type="predicted"/>
<evidence type="ECO:0000313" key="9">
    <source>
        <dbReference type="EMBL" id="CAG5130354.1"/>
    </source>
</evidence>
<keyword evidence="5 7" id="KW-0472">Membrane</keyword>
<feature type="transmembrane region" description="Helical" evidence="7">
    <location>
        <begin position="154"/>
        <end position="177"/>
    </location>
</feature>
<keyword evidence="2" id="KW-1003">Cell membrane</keyword>
<dbReference type="GO" id="GO:0032870">
    <property type="term" value="P:cellular response to hormone stimulus"/>
    <property type="evidence" value="ECO:0007669"/>
    <property type="project" value="TreeGrafter"/>
</dbReference>
<dbReference type="PANTHER" id="PTHR24241">
    <property type="entry name" value="NEUROPEPTIDE RECEPTOR-RELATED G-PROTEIN COUPLED RECEPTOR"/>
    <property type="match status" value="1"/>
</dbReference>
<dbReference type="Gene3D" id="1.20.1070.10">
    <property type="entry name" value="Rhodopsin 7-helix transmembrane proteins"/>
    <property type="match status" value="1"/>
</dbReference>
<protein>
    <recommendedName>
        <fullName evidence="8">G-protein coupled receptors family 1 profile domain-containing protein</fullName>
    </recommendedName>
</protein>
<comment type="subcellular location">
    <subcellularLocation>
        <location evidence="1">Cell membrane</location>
        <topology evidence="1">Multi-pass membrane protein</topology>
    </subcellularLocation>
</comment>
<organism evidence="9 10">
    <name type="scientific">Candidula unifasciata</name>
    <dbReference type="NCBI Taxonomy" id="100452"/>
    <lineage>
        <taxon>Eukaryota</taxon>
        <taxon>Metazoa</taxon>
        <taxon>Spiralia</taxon>
        <taxon>Lophotrochozoa</taxon>
        <taxon>Mollusca</taxon>
        <taxon>Gastropoda</taxon>
        <taxon>Heterobranchia</taxon>
        <taxon>Euthyneura</taxon>
        <taxon>Panpulmonata</taxon>
        <taxon>Eupulmonata</taxon>
        <taxon>Stylommatophora</taxon>
        <taxon>Helicina</taxon>
        <taxon>Helicoidea</taxon>
        <taxon>Geomitridae</taxon>
        <taxon>Candidula</taxon>
    </lineage>
</organism>
<dbReference type="GO" id="GO:0005886">
    <property type="term" value="C:plasma membrane"/>
    <property type="evidence" value="ECO:0007669"/>
    <property type="project" value="UniProtKB-SubCell"/>
</dbReference>
<keyword evidence="6" id="KW-0675">Receptor</keyword>
<evidence type="ECO:0000256" key="3">
    <source>
        <dbReference type="ARBA" id="ARBA00022692"/>
    </source>
</evidence>
<keyword evidence="3 7" id="KW-0812">Transmembrane</keyword>
<keyword evidence="10" id="KW-1185">Reference proteome</keyword>
<feature type="transmembrane region" description="Helical" evidence="7">
    <location>
        <begin position="123"/>
        <end position="148"/>
    </location>
</feature>
<dbReference type="InterPro" id="IPR017452">
    <property type="entry name" value="GPCR_Rhodpsn_7TM"/>
</dbReference>
<dbReference type="SUPFAM" id="SSF81321">
    <property type="entry name" value="Family A G protein-coupled receptor-like"/>
    <property type="match status" value="1"/>
</dbReference>
<evidence type="ECO:0000256" key="2">
    <source>
        <dbReference type="ARBA" id="ARBA00022475"/>
    </source>
</evidence>
<dbReference type="InterPro" id="IPR000276">
    <property type="entry name" value="GPCR_Rhodpsn"/>
</dbReference>
<reference evidence="9" key="1">
    <citation type="submission" date="2021-04" db="EMBL/GenBank/DDBJ databases">
        <authorList>
            <consortium name="Molecular Ecology Group"/>
        </authorList>
    </citation>
    <scope>NUCLEOTIDE SEQUENCE</scope>
</reference>
<dbReference type="EMBL" id="CAJHNH020003981">
    <property type="protein sequence ID" value="CAG5130354.1"/>
    <property type="molecule type" value="Genomic_DNA"/>
</dbReference>
<dbReference type="PRINTS" id="PR00237">
    <property type="entry name" value="GPCRRHODOPSN"/>
</dbReference>
<gene>
    <name evidence="9" type="ORF">CUNI_LOCUS15912</name>
</gene>
<name>A0A8S3ZL45_9EUPU</name>
<evidence type="ECO:0000256" key="4">
    <source>
        <dbReference type="ARBA" id="ARBA00022989"/>
    </source>
</evidence>
<evidence type="ECO:0000256" key="6">
    <source>
        <dbReference type="ARBA" id="ARBA00023170"/>
    </source>
</evidence>
<evidence type="ECO:0000256" key="7">
    <source>
        <dbReference type="SAM" id="Phobius"/>
    </source>
</evidence>
<keyword evidence="4 7" id="KW-1133">Transmembrane helix</keyword>
<evidence type="ECO:0000259" key="8">
    <source>
        <dbReference type="PROSITE" id="PS50262"/>
    </source>
</evidence>
<evidence type="ECO:0000256" key="5">
    <source>
        <dbReference type="ARBA" id="ARBA00023136"/>
    </source>
</evidence>
<dbReference type="OrthoDB" id="6022667at2759"/>
<feature type="non-terminal residue" evidence="9">
    <location>
        <position position="1"/>
    </location>
</feature>
<dbReference type="Pfam" id="PF00001">
    <property type="entry name" value="7tm_1"/>
    <property type="match status" value="1"/>
</dbReference>
<dbReference type="AlphaFoldDB" id="A0A8S3ZL45"/>
<dbReference type="GO" id="GO:0004930">
    <property type="term" value="F:G protein-coupled receptor activity"/>
    <property type="evidence" value="ECO:0007669"/>
    <property type="project" value="InterPro"/>
</dbReference>
<dbReference type="PANTHER" id="PTHR24241:SF59">
    <property type="entry name" value="ADIPOKINETIC HORMONE RECEPTOR, ISOFORM C"/>
    <property type="match status" value="1"/>
</dbReference>
<comment type="caution">
    <text evidence="9">The sequence shown here is derived from an EMBL/GenBank/DDBJ whole genome shotgun (WGS) entry which is preliminary data.</text>
</comment>
<feature type="transmembrane region" description="Helical" evidence="7">
    <location>
        <begin position="23"/>
        <end position="47"/>
    </location>
</feature>
<accession>A0A8S3ZL45</accession>
<dbReference type="PROSITE" id="PS50262">
    <property type="entry name" value="G_PROTEIN_RECEP_F1_2"/>
    <property type="match status" value="1"/>
</dbReference>
<sequence>PFKEEFYQCVDFGPYRSAWQLKLYPIASLLFAFVLPLAVIGTAYGLIFTTISRKSKEHSVMDSFQMPSSKSWVTRLVSYKSYLCVALCNQTISSRESTASSCSRGPVRSHLLRKAKRKSLRMSFVIVLAFIVCWAPYYIFFFYVTFLGKVIDPMIFTCFSFIGLSNTMLNPIIYGAFQLCKVHFYTPRFVQRSSGRIDSTPVDGLVQL</sequence>
<evidence type="ECO:0000256" key="1">
    <source>
        <dbReference type="ARBA" id="ARBA00004651"/>
    </source>
</evidence>